<dbReference type="AlphaFoldDB" id="A0A8X6N100"/>
<dbReference type="Proteomes" id="UP000887013">
    <property type="component" value="Unassembled WGS sequence"/>
</dbReference>
<evidence type="ECO:0000313" key="3">
    <source>
        <dbReference type="Proteomes" id="UP000887013"/>
    </source>
</evidence>
<proteinExistence type="predicted"/>
<organism evidence="2 3">
    <name type="scientific">Nephila pilipes</name>
    <name type="common">Giant wood spider</name>
    <name type="synonym">Nephila maculata</name>
    <dbReference type="NCBI Taxonomy" id="299642"/>
    <lineage>
        <taxon>Eukaryota</taxon>
        <taxon>Metazoa</taxon>
        <taxon>Ecdysozoa</taxon>
        <taxon>Arthropoda</taxon>
        <taxon>Chelicerata</taxon>
        <taxon>Arachnida</taxon>
        <taxon>Araneae</taxon>
        <taxon>Araneomorphae</taxon>
        <taxon>Entelegynae</taxon>
        <taxon>Araneoidea</taxon>
        <taxon>Nephilidae</taxon>
        <taxon>Nephila</taxon>
    </lineage>
</organism>
<name>A0A8X6N100_NEPPI</name>
<reference evidence="2" key="1">
    <citation type="submission" date="2020-08" db="EMBL/GenBank/DDBJ databases">
        <title>Multicomponent nature underlies the extraordinary mechanical properties of spider dragline silk.</title>
        <authorList>
            <person name="Kono N."/>
            <person name="Nakamura H."/>
            <person name="Mori M."/>
            <person name="Yoshida Y."/>
            <person name="Ohtoshi R."/>
            <person name="Malay A.D."/>
            <person name="Moran D.A.P."/>
            <person name="Tomita M."/>
            <person name="Numata K."/>
            <person name="Arakawa K."/>
        </authorList>
    </citation>
    <scope>NUCLEOTIDE SEQUENCE</scope>
</reference>
<dbReference type="EMBL" id="BMAW01003267">
    <property type="protein sequence ID" value="GFS82665.1"/>
    <property type="molecule type" value="Genomic_DNA"/>
</dbReference>
<evidence type="ECO:0000313" key="1">
    <source>
        <dbReference type="EMBL" id="GFS82665.1"/>
    </source>
</evidence>
<evidence type="ECO:0000313" key="2">
    <source>
        <dbReference type="EMBL" id="GFS87903.1"/>
    </source>
</evidence>
<keyword evidence="3" id="KW-1185">Reference proteome</keyword>
<dbReference type="EMBL" id="BMAW01099018">
    <property type="protein sequence ID" value="GFS87903.1"/>
    <property type="molecule type" value="Genomic_DNA"/>
</dbReference>
<comment type="caution">
    <text evidence="2">The sequence shown here is derived from an EMBL/GenBank/DDBJ whole genome shotgun (WGS) entry which is preliminary data.</text>
</comment>
<protein>
    <submittedName>
        <fullName evidence="2">Uncharacterized protein</fullName>
    </submittedName>
</protein>
<sequence>MGSRIMFCGVKRKLIFVLGSDNYHIWLWRVPKQQPNTGLDVQRHCSRTALFKVCEPIFFNSRSSLVVVRGAIISQLDIMHMLCRWYCITTWVLIPC</sequence>
<gene>
    <name evidence="1" type="ORF">NPIL_370461</name>
    <name evidence="2" type="ORF">NPIL_702541</name>
</gene>
<accession>A0A8X6N100</accession>